<accession>A0A6N7KZ22</accession>
<dbReference type="InterPro" id="IPR019587">
    <property type="entry name" value="Polyketide_cyclase/dehydratase"/>
</dbReference>
<sequence>MRYADGPRTHCEVFVRAAVEDVWALVTDINLPTRLSPELQRVGWLDGADGPALGARFEGFNHHERLGEWRTVSHVTELTDLRAFAWIITDVDGRFGEATVDPAKPLATWRFDLTPEDGGTRLRQSVLIGPGRNGVTLAIDQWPDREEQIIDFRLAELGKAMTATLEGIKSLAEQGNQG</sequence>
<proteinExistence type="predicted"/>
<dbReference type="Gene3D" id="3.30.530.20">
    <property type="match status" value="1"/>
</dbReference>
<dbReference type="SUPFAM" id="SSF55961">
    <property type="entry name" value="Bet v1-like"/>
    <property type="match status" value="1"/>
</dbReference>
<keyword evidence="2" id="KW-1185">Reference proteome</keyword>
<dbReference type="RefSeq" id="WP_153465222.1">
    <property type="nucleotide sequence ID" value="NZ_WBOF01000001.1"/>
</dbReference>
<dbReference type="OrthoDB" id="3779334at2"/>
<organism evidence="1 2">
    <name type="scientific">Streptomyces kaniharaensis</name>
    <dbReference type="NCBI Taxonomy" id="212423"/>
    <lineage>
        <taxon>Bacteria</taxon>
        <taxon>Bacillati</taxon>
        <taxon>Actinomycetota</taxon>
        <taxon>Actinomycetes</taxon>
        <taxon>Kitasatosporales</taxon>
        <taxon>Streptomycetaceae</taxon>
        <taxon>Streptomyces</taxon>
    </lineage>
</organism>
<protein>
    <submittedName>
        <fullName evidence="1">SRPBCC family protein</fullName>
    </submittedName>
</protein>
<name>A0A6N7KZ22_9ACTN</name>
<dbReference type="Proteomes" id="UP000450000">
    <property type="component" value="Unassembled WGS sequence"/>
</dbReference>
<dbReference type="Pfam" id="PF10604">
    <property type="entry name" value="Polyketide_cyc2"/>
    <property type="match status" value="1"/>
</dbReference>
<reference evidence="1 2" key="1">
    <citation type="submission" date="2019-09" db="EMBL/GenBank/DDBJ databases">
        <title>Genome Sequences of Streptomyces kaniharaensis ATCC 21070.</title>
        <authorList>
            <person name="Zhu W."/>
            <person name="De Crecy-Lagard V."/>
            <person name="Richards N.G."/>
        </authorList>
    </citation>
    <scope>NUCLEOTIDE SEQUENCE [LARGE SCALE GENOMIC DNA]</scope>
    <source>
        <strain evidence="1 2">SF-557</strain>
    </source>
</reference>
<dbReference type="EMBL" id="WBOF01000001">
    <property type="protein sequence ID" value="MQS15617.1"/>
    <property type="molecule type" value="Genomic_DNA"/>
</dbReference>
<dbReference type="CDD" id="cd07812">
    <property type="entry name" value="SRPBCC"/>
    <property type="match status" value="1"/>
</dbReference>
<comment type="caution">
    <text evidence="1">The sequence shown here is derived from an EMBL/GenBank/DDBJ whole genome shotgun (WGS) entry which is preliminary data.</text>
</comment>
<evidence type="ECO:0000313" key="1">
    <source>
        <dbReference type="EMBL" id="MQS15617.1"/>
    </source>
</evidence>
<dbReference type="AlphaFoldDB" id="A0A6N7KZ22"/>
<evidence type="ECO:0000313" key="2">
    <source>
        <dbReference type="Proteomes" id="UP000450000"/>
    </source>
</evidence>
<dbReference type="InterPro" id="IPR023393">
    <property type="entry name" value="START-like_dom_sf"/>
</dbReference>
<gene>
    <name evidence="1" type="ORF">F7Q99_25940</name>
</gene>